<name>A0A1A8G7X6_9TELE</name>
<organism evidence="2">
    <name type="scientific">Nothobranchius korthausae</name>
    <dbReference type="NCBI Taxonomy" id="1143690"/>
    <lineage>
        <taxon>Eukaryota</taxon>
        <taxon>Metazoa</taxon>
        <taxon>Chordata</taxon>
        <taxon>Craniata</taxon>
        <taxon>Vertebrata</taxon>
        <taxon>Euteleostomi</taxon>
        <taxon>Actinopterygii</taxon>
        <taxon>Neopterygii</taxon>
        <taxon>Teleostei</taxon>
        <taxon>Neoteleostei</taxon>
        <taxon>Acanthomorphata</taxon>
        <taxon>Ovalentaria</taxon>
        <taxon>Atherinomorphae</taxon>
        <taxon>Cyprinodontiformes</taxon>
        <taxon>Nothobranchiidae</taxon>
        <taxon>Nothobranchius</taxon>
    </lineage>
</organism>
<dbReference type="EMBL" id="HAEB01020780">
    <property type="protein sequence ID" value="SBQ67307.1"/>
    <property type="molecule type" value="Transcribed_RNA"/>
</dbReference>
<reference evidence="2" key="1">
    <citation type="submission" date="2016-05" db="EMBL/GenBank/DDBJ databases">
        <authorList>
            <person name="Lavstsen T."/>
            <person name="Jespersen J.S."/>
        </authorList>
    </citation>
    <scope>NUCLEOTIDE SEQUENCE</scope>
    <source>
        <tissue evidence="2">Brain</tissue>
    </source>
</reference>
<dbReference type="AlphaFoldDB" id="A0A1A8G7X6"/>
<gene>
    <name evidence="2" type="primary">Nfu_g_1_025581</name>
</gene>
<protein>
    <recommendedName>
        <fullName evidence="1">HAT C-terminal dimerisation domain-containing protein</fullName>
    </recommendedName>
</protein>
<dbReference type="InterPro" id="IPR008906">
    <property type="entry name" value="HATC_C_dom"/>
</dbReference>
<feature type="non-terminal residue" evidence="2">
    <location>
        <position position="83"/>
    </location>
</feature>
<dbReference type="InterPro" id="IPR012337">
    <property type="entry name" value="RNaseH-like_sf"/>
</dbReference>
<reference evidence="2" key="2">
    <citation type="submission" date="2016-06" db="EMBL/GenBank/DDBJ databases">
        <title>The genome of a short-lived fish provides insights into sex chromosome evolution and the genetic control of aging.</title>
        <authorList>
            <person name="Reichwald K."/>
            <person name="Felder M."/>
            <person name="Petzold A."/>
            <person name="Koch P."/>
            <person name="Groth M."/>
            <person name="Platzer M."/>
        </authorList>
    </citation>
    <scope>NUCLEOTIDE SEQUENCE</scope>
    <source>
        <tissue evidence="2">Brain</tissue>
    </source>
</reference>
<evidence type="ECO:0000313" key="2">
    <source>
        <dbReference type="EMBL" id="SBQ67307.1"/>
    </source>
</evidence>
<dbReference type="Pfam" id="PF05699">
    <property type="entry name" value="Dimer_Tnp_hAT"/>
    <property type="match status" value="1"/>
</dbReference>
<dbReference type="GO" id="GO:0046983">
    <property type="term" value="F:protein dimerization activity"/>
    <property type="evidence" value="ECO:0007669"/>
    <property type="project" value="InterPro"/>
</dbReference>
<feature type="domain" description="HAT C-terminal dimerisation" evidence="1">
    <location>
        <begin position="1"/>
        <end position="75"/>
    </location>
</feature>
<sequence length="83" mass="9355">SEPVIPDHKQPLDFWKANEHRFPALAQAARSYLCSPCTSVDSECLFSTAGLIMDEKRSRLSAKNAEMLIFCKANLPFILLDQK</sequence>
<proteinExistence type="predicted"/>
<dbReference type="PANTHER" id="PTHR47611:SF3">
    <property type="entry name" value="HAT C-TERMINAL DIMERISATION DOMAIN-CONTAINING PROTEIN"/>
    <property type="match status" value="1"/>
</dbReference>
<evidence type="ECO:0000259" key="1">
    <source>
        <dbReference type="Pfam" id="PF05699"/>
    </source>
</evidence>
<dbReference type="SUPFAM" id="SSF53098">
    <property type="entry name" value="Ribonuclease H-like"/>
    <property type="match status" value="1"/>
</dbReference>
<dbReference type="PANTHER" id="PTHR47611">
    <property type="entry name" value="HAT DIMERISATION DOMAIN, C-TERMINAL"/>
    <property type="match status" value="1"/>
</dbReference>
<feature type="non-terminal residue" evidence="2">
    <location>
        <position position="1"/>
    </location>
</feature>
<accession>A0A1A8G7X6</accession>